<evidence type="ECO:0000259" key="9">
    <source>
        <dbReference type="PROSITE" id="PS51330"/>
    </source>
</evidence>
<comment type="function">
    <text evidence="7">Key enzyme in folate metabolism. Catalyzes an essential reaction for de novo glycine and purine synthesis, and for DNA precursor synthesis.</text>
</comment>
<evidence type="ECO:0000256" key="1">
    <source>
        <dbReference type="ARBA" id="ARBA00004903"/>
    </source>
</evidence>
<name>A0A1F7HIX1_9BACT</name>
<dbReference type="GO" id="GO:0006730">
    <property type="term" value="P:one-carbon metabolic process"/>
    <property type="evidence" value="ECO:0007669"/>
    <property type="project" value="UniProtKB-KW"/>
</dbReference>
<dbReference type="InterPro" id="IPR012259">
    <property type="entry name" value="DHFR"/>
</dbReference>
<dbReference type="Pfam" id="PF00186">
    <property type="entry name" value="DHFR_1"/>
    <property type="match status" value="1"/>
</dbReference>
<evidence type="ECO:0000256" key="6">
    <source>
        <dbReference type="ARBA" id="ARBA00023002"/>
    </source>
</evidence>
<dbReference type="SUPFAM" id="SSF53597">
    <property type="entry name" value="Dihydrofolate reductase-like"/>
    <property type="match status" value="1"/>
</dbReference>
<comment type="catalytic activity">
    <reaction evidence="7">
        <text>(6S)-5,6,7,8-tetrahydrofolate + NADP(+) = 7,8-dihydrofolate + NADPH + H(+)</text>
        <dbReference type="Rhea" id="RHEA:15009"/>
        <dbReference type="ChEBI" id="CHEBI:15378"/>
        <dbReference type="ChEBI" id="CHEBI:57451"/>
        <dbReference type="ChEBI" id="CHEBI:57453"/>
        <dbReference type="ChEBI" id="CHEBI:57783"/>
        <dbReference type="ChEBI" id="CHEBI:58349"/>
        <dbReference type="EC" id="1.5.1.3"/>
    </reaction>
</comment>
<evidence type="ECO:0000313" key="10">
    <source>
        <dbReference type="EMBL" id="OGK30984.1"/>
    </source>
</evidence>
<evidence type="ECO:0000313" key="11">
    <source>
        <dbReference type="Proteomes" id="UP000177199"/>
    </source>
</evidence>
<dbReference type="GO" id="GO:0046452">
    <property type="term" value="P:dihydrofolate metabolic process"/>
    <property type="evidence" value="ECO:0007669"/>
    <property type="project" value="TreeGrafter"/>
</dbReference>
<dbReference type="PROSITE" id="PS00075">
    <property type="entry name" value="DHFR_1"/>
    <property type="match status" value="1"/>
</dbReference>
<comment type="similarity">
    <text evidence="2 7 8">Belongs to the dihydrofolate reductase family.</text>
</comment>
<dbReference type="GO" id="GO:0046655">
    <property type="term" value="P:folic acid metabolic process"/>
    <property type="evidence" value="ECO:0007669"/>
    <property type="project" value="TreeGrafter"/>
</dbReference>
<dbReference type="PIRSF" id="PIRSF000194">
    <property type="entry name" value="DHFR"/>
    <property type="match status" value="1"/>
</dbReference>
<comment type="pathway">
    <text evidence="1 7">Cofactor biosynthesis; tetrahydrofolate biosynthesis; 5,6,7,8-tetrahydrofolate from 7,8-dihydrofolate: step 1/1.</text>
</comment>
<dbReference type="InterPro" id="IPR024072">
    <property type="entry name" value="DHFR-like_dom_sf"/>
</dbReference>
<evidence type="ECO:0000256" key="3">
    <source>
        <dbReference type="ARBA" id="ARBA00012856"/>
    </source>
</evidence>
<protein>
    <recommendedName>
        <fullName evidence="3 7">Dihydrofolate reductase</fullName>
        <ecNumber evidence="3 7">1.5.1.3</ecNumber>
    </recommendedName>
</protein>
<evidence type="ECO:0000256" key="4">
    <source>
        <dbReference type="ARBA" id="ARBA00022563"/>
    </source>
</evidence>
<dbReference type="InterPro" id="IPR017925">
    <property type="entry name" value="DHFR_CS"/>
</dbReference>
<dbReference type="InterPro" id="IPR001796">
    <property type="entry name" value="DHFR_dom"/>
</dbReference>
<dbReference type="GO" id="GO:0046654">
    <property type="term" value="P:tetrahydrofolate biosynthetic process"/>
    <property type="evidence" value="ECO:0007669"/>
    <property type="project" value="UniProtKB-UniPathway"/>
</dbReference>
<dbReference type="PANTHER" id="PTHR48069:SF3">
    <property type="entry name" value="DIHYDROFOLATE REDUCTASE"/>
    <property type="match status" value="1"/>
</dbReference>
<evidence type="ECO:0000256" key="7">
    <source>
        <dbReference type="PIRNR" id="PIRNR000194"/>
    </source>
</evidence>
<dbReference type="GO" id="GO:0004146">
    <property type="term" value="F:dihydrofolate reductase activity"/>
    <property type="evidence" value="ECO:0007669"/>
    <property type="project" value="UniProtKB-EC"/>
</dbReference>
<proteinExistence type="inferred from homology"/>
<keyword evidence="5 7" id="KW-0521">NADP</keyword>
<sequence>MSHPTISLIVATDSNGGIGRDNKIPWYLPDDIKRFKELTMGHPVIMGRKTFESIISYLKKPLPGRTNIVVTRNPDFLYKDVIVCSSVDKAIKKASEIDKDEVLIGGGEQIFNAVVDRADRLYLTVIEGDFGADTFFKHADKFKKIISKEIKQYKEIKFTFLTLERQS</sequence>
<accession>A0A1F7HIX1</accession>
<dbReference type="UniPathway" id="UPA00077">
    <property type="reaction ID" value="UER00158"/>
</dbReference>
<evidence type="ECO:0000256" key="8">
    <source>
        <dbReference type="RuleBase" id="RU004474"/>
    </source>
</evidence>
<dbReference type="PANTHER" id="PTHR48069">
    <property type="entry name" value="DIHYDROFOLATE REDUCTASE"/>
    <property type="match status" value="1"/>
</dbReference>
<comment type="caution">
    <text evidence="10">The sequence shown here is derived from an EMBL/GenBank/DDBJ whole genome shotgun (WGS) entry which is preliminary data.</text>
</comment>
<evidence type="ECO:0000256" key="5">
    <source>
        <dbReference type="ARBA" id="ARBA00022857"/>
    </source>
</evidence>
<dbReference type="GO" id="GO:0005829">
    <property type="term" value="C:cytosol"/>
    <property type="evidence" value="ECO:0007669"/>
    <property type="project" value="TreeGrafter"/>
</dbReference>
<dbReference type="CDD" id="cd00209">
    <property type="entry name" value="DHFR"/>
    <property type="match status" value="1"/>
</dbReference>
<dbReference type="Proteomes" id="UP000177199">
    <property type="component" value="Unassembled WGS sequence"/>
</dbReference>
<dbReference type="Gene3D" id="3.40.430.10">
    <property type="entry name" value="Dihydrofolate Reductase, subunit A"/>
    <property type="match status" value="1"/>
</dbReference>
<feature type="domain" description="DHFR" evidence="9">
    <location>
        <begin position="5"/>
        <end position="165"/>
    </location>
</feature>
<dbReference type="GO" id="GO:0050661">
    <property type="term" value="F:NADP binding"/>
    <property type="evidence" value="ECO:0007669"/>
    <property type="project" value="InterPro"/>
</dbReference>
<dbReference type="PRINTS" id="PR00070">
    <property type="entry name" value="DHFR"/>
</dbReference>
<reference evidence="10 11" key="1">
    <citation type="journal article" date="2016" name="Nat. Commun.">
        <title>Thousands of microbial genomes shed light on interconnected biogeochemical processes in an aquifer system.</title>
        <authorList>
            <person name="Anantharaman K."/>
            <person name="Brown C.T."/>
            <person name="Hug L.A."/>
            <person name="Sharon I."/>
            <person name="Castelle C.J."/>
            <person name="Probst A.J."/>
            <person name="Thomas B.C."/>
            <person name="Singh A."/>
            <person name="Wilkins M.J."/>
            <person name="Karaoz U."/>
            <person name="Brodie E.L."/>
            <person name="Williams K.H."/>
            <person name="Hubbard S.S."/>
            <person name="Banfield J.F."/>
        </authorList>
    </citation>
    <scope>NUCLEOTIDE SEQUENCE [LARGE SCALE GENOMIC DNA]</scope>
</reference>
<dbReference type="AlphaFoldDB" id="A0A1F7HIX1"/>
<gene>
    <name evidence="10" type="ORF">A3F29_04445</name>
</gene>
<dbReference type="EC" id="1.5.1.3" evidence="3 7"/>
<dbReference type="PROSITE" id="PS51330">
    <property type="entry name" value="DHFR_2"/>
    <property type="match status" value="1"/>
</dbReference>
<evidence type="ECO:0000256" key="2">
    <source>
        <dbReference type="ARBA" id="ARBA00009539"/>
    </source>
</evidence>
<keyword evidence="6 7" id="KW-0560">Oxidoreductase</keyword>
<keyword evidence="4 7" id="KW-0554">One-carbon metabolism</keyword>
<organism evidence="10 11">
    <name type="scientific">Candidatus Roizmanbacteria bacterium RIFCSPHIGHO2_12_FULL_33_9</name>
    <dbReference type="NCBI Taxonomy" id="1802045"/>
    <lineage>
        <taxon>Bacteria</taxon>
        <taxon>Candidatus Roizmaniibacteriota</taxon>
    </lineage>
</organism>
<dbReference type="EMBL" id="MFZV01000034">
    <property type="protein sequence ID" value="OGK30984.1"/>
    <property type="molecule type" value="Genomic_DNA"/>
</dbReference>